<dbReference type="InterPro" id="IPR035437">
    <property type="entry name" value="SNase_OB-fold_sf"/>
</dbReference>
<evidence type="ECO:0000256" key="1">
    <source>
        <dbReference type="ARBA" id="ARBA00022722"/>
    </source>
</evidence>
<reference evidence="5" key="1">
    <citation type="journal article" date="2014" name="Int. J. Syst. Evol. Microbiol.">
        <title>Complete genome sequence of Corynebacterium casei LMG S-19264T (=DSM 44701T), isolated from a smear-ripened cheese.</title>
        <authorList>
            <consortium name="US DOE Joint Genome Institute (JGI-PGF)"/>
            <person name="Walter F."/>
            <person name="Albersmeier A."/>
            <person name="Kalinowski J."/>
            <person name="Ruckert C."/>
        </authorList>
    </citation>
    <scope>NUCLEOTIDE SEQUENCE</scope>
    <source>
        <strain evidence="5">CGMCC 1.15958</strain>
    </source>
</reference>
<dbReference type="AlphaFoldDB" id="A0A916YHL3"/>
<keyword evidence="6" id="KW-1185">Reference proteome</keyword>
<dbReference type="PANTHER" id="PTHR12302">
    <property type="entry name" value="EBNA2 BINDING PROTEIN P100"/>
    <property type="match status" value="1"/>
</dbReference>
<dbReference type="SMART" id="SM00318">
    <property type="entry name" value="SNc"/>
    <property type="match status" value="1"/>
</dbReference>
<dbReference type="InterPro" id="IPR002071">
    <property type="entry name" value="Thermonucl_AS"/>
</dbReference>
<keyword evidence="1" id="KW-0540">Nuclease</keyword>
<dbReference type="GO" id="GO:0016787">
    <property type="term" value="F:hydrolase activity"/>
    <property type="evidence" value="ECO:0007669"/>
    <property type="project" value="UniProtKB-KW"/>
</dbReference>
<dbReference type="Pfam" id="PF00565">
    <property type="entry name" value="SNase"/>
    <property type="match status" value="1"/>
</dbReference>
<dbReference type="InterPro" id="IPR016071">
    <property type="entry name" value="Staphylococal_nuclease_OB-fold"/>
</dbReference>
<dbReference type="Proteomes" id="UP000609064">
    <property type="component" value="Unassembled WGS sequence"/>
</dbReference>
<dbReference type="Gene3D" id="2.40.50.90">
    <property type="match status" value="1"/>
</dbReference>
<dbReference type="PROSITE" id="PS50830">
    <property type="entry name" value="TNASE_3"/>
    <property type="match status" value="1"/>
</dbReference>
<dbReference type="PANTHER" id="PTHR12302:SF3">
    <property type="entry name" value="SERINE_THREONINE-PROTEIN KINASE 31"/>
    <property type="match status" value="1"/>
</dbReference>
<dbReference type="SUPFAM" id="SSF50199">
    <property type="entry name" value="Staphylococcal nuclease"/>
    <property type="match status" value="1"/>
</dbReference>
<accession>A0A916YHL3</accession>
<evidence type="ECO:0000313" key="6">
    <source>
        <dbReference type="Proteomes" id="UP000609064"/>
    </source>
</evidence>
<keyword evidence="2" id="KW-0255">Endonuclease</keyword>
<dbReference type="PROSITE" id="PS01284">
    <property type="entry name" value="TNASE_2"/>
    <property type="match status" value="1"/>
</dbReference>
<sequence>MKLGDKVYKGIDAVVTRVIDGDTIEVTVDCLFDIAQKNLQIRLYGIDTPELSSTKVEIRTAAKAAKVRLTDLLQGKSVKLTSYKVIDDDLDTDKYGRYLADVYLDDKNINQLMIQEGYAKEYFGGKK</sequence>
<evidence type="ECO:0000256" key="2">
    <source>
        <dbReference type="ARBA" id="ARBA00022759"/>
    </source>
</evidence>
<name>A0A916YHL3_9BACT</name>
<evidence type="ECO:0000313" key="5">
    <source>
        <dbReference type="EMBL" id="GGD45061.1"/>
    </source>
</evidence>
<dbReference type="EMBL" id="BMKK01000001">
    <property type="protein sequence ID" value="GGD45061.1"/>
    <property type="molecule type" value="Genomic_DNA"/>
</dbReference>
<proteinExistence type="predicted"/>
<feature type="domain" description="TNase-like" evidence="4">
    <location>
        <begin position="9"/>
        <end position="127"/>
    </location>
</feature>
<dbReference type="GO" id="GO:0004519">
    <property type="term" value="F:endonuclease activity"/>
    <property type="evidence" value="ECO:0007669"/>
    <property type="project" value="UniProtKB-KW"/>
</dbReference>
<gene>
    <name evidence="5" type="ORF">GCM10011514_06370</name>
</gene>
<dbReference type="RefSeq" id="WP_188764566.1">
    <property type="nucleotide sequence ID" value="NZ_BMKK01000001.1"/>
</dbReference>
<keyword evidence="3" id="KW-0378">Hydrolase</keyword>
<reference evidence="5" key="2">
    <citation type="submission" date="2020-09" db="EMBL/GenBank/DDBJ databases">
        <authorList>
            <person name="Sun Q."/>
            <person name="Zhou Y."/>
        </authorList>
    </citation>
    <scope>NUCLEOTIDE SEQUENCE</scope>
    <source>
        <strain evidence="5">CGMCC 1.15958</strain>
    </source>
</reference>
<evidence type="ECO:0000259" key="4">
    <source>
        <dbReference type="PROSITE" id="PS50830"/>
    </source>
</evidence>
<dbReference type="GO" id="GO:0003676">
    <property type="term" value="F:nucleic acid binding"/>
    <property type="evidence" value="ECO:0007669"/>
    <property type="project" value="InterPro"/>
</dbReference>
<organism evidence="5 6">
    <name type="scientific">Emticicia aquatilis</name>
    <dbReference type="NCBI Taxonomy" id="1537369"/>
    <lineage>
        <taxon>Bacteria</taxon>
        <taxon>Pseudomonadati</taxon>
        <taxon>Bacteroidota</taxon>
        <taxon>Cytophagia</taxon>
        <taxon>Cytophagales</taxon>
        <taxon>Leadbetterellaceae</taxon>
        <taxon>Emticicia</taxon>
    </lineage>
</organism>
<comment type="caution">
    <text evidence="5">The sequence shown here is derived from an EMBL/GenBank/DDBJ whole genome shotgun (WGS) entry which is preliminary data.</text>
</comment>
<protein>
    <recommendedName>
        <fullName evidence="4">TNase-like domain-containing protein</fullName>
    </recommendedName>
</protein>
<evidence type="ECO:0000256" key="3">
    <source>
        <dbReference type="ARBA" id="ARBA00022801"/>
    </source>
</evidence>